<keyword evidence="4" id="KW-1185">Reference proteome</keyword>
<evidence type="ECO:0000313" key="2">
    <source>
        <dbReference type="EMBL" id="SFF75512.1"/>
    </source>
</evidence>
<dbReference type="RefSeq" id="WP_092880903.1">
    <property type="nucleotide sequence ID" value="NZ_FOOI01000002.1"/>
</dbReference>
<dbReference type="EMBL" id="FOOI01000002">
    <property type="protein sequence ID" value="SFF75512.1"/>
    <property type="molecule type" value="Genomic_DNA"/>
</dbReference>
<dbReference type="Proteomes" id="UP000533017">
    <property type="component" value="Unassembled WGS sequence"/>
</dbReference>
<dbReference type="AlphaFoldDB" id="A0A1I2L829"/>
<sequence length="342" mass="37022">MAESDEEQERDRTGVGAAGLAADLASGATAVSRALTGTSASRMLVRRGFLLRKLHADVVSDDGDVLVAHLAWLRVAGVHTPYAVVERYPAGGGREVLRGRPIAGSPRRRRDGGMEYSIATRDGRTLRLVHHAPVPAWHPSDPQISPRMHWHVAVPYARAEASWEGAGPDPGADAGAARLVGTGYSDWVWLRLPPRLLGLRWLRWGRIHLPGRTIVFNTVDRSNGLRWTRVTEWRVGAGPVGGDPIGGDPVELVIDGAPRTDGPADGLDAWTVPAPGGPVNLEPLRVLHEGEPLDADRFPDPWERWGSRVANGPSYETRWLSSARDASGATGMVVHESVRFGR</sequence>
<evidence type="ECO:0000313" key="3">
    <source>
        <dbReference type="Proteomes" id="UP000199052"/>
    </source>
</evidence>
<dbReference type="Proteomes" id="UP000199052">
    <property type="component" value="Unassembled WGS sequence"/>
</dbReference>
<dbReference type="OrthoDB" id="9820206at2"/>
<protein>
    <submittedName>
        <fullName evidence="2">Uncharacterized protein</fullName>
    </submittedName>
</protein>
<reference evidence="2 3" key="1">
    <citation type="submission" date="2016-10" db="EMBL/GenBank/DDBJ databases">
        <authorList>
            <person name="de Groot N.N."/>
        </authorList>
    </citation>
    <scope>NUCLEOTIDE SEQUENCE [LARGE SCALE GENOMIC DNA]</scope>
    <source>
        <strain evidence="2 3">CPCC 202808</strain>
    </source>
</reference>
<proteinExistence type="predicted"/>
<organism evidence="2 3">
    <name type="scientific">Actinopolymorpha cephalotaxi</name>
    <dbReference type="NCBI Taxonomy" id="504797"/>
    <lineage>
        <taxon>Bacteria</taxon>
        <taxon>Bacillati</taxon>
        <taxon>Actinomycetota</taxon>
        <taxon>Actinomycetes</taxon>
        <taxon>Propionibacteriales</taxon>
        <taxon>Actinopolymorphaceae</taxon>
        <taxon>Actinopolymorpha</taxon>
    </lineage>
</organism>
<reference evidence="1 4" key="2">
    <citation type="submission" date="2020-07" db="EMBL/GenBank/DDBJ databases">
        <title>Sequencing the genomes of 1000 actinobacteria strains.</title>
        <authorList>
            <person name="Klenk H.-P."/>
        </authorList>
    </citation>
    <scope>NUCLEOTIDE SEQUENCE [LARGE SCALE GENOMIC DNA]</scope>
    <source>
        <strain evidence="1 4">DSM 45117</strain>
    </source>
</reference>
<evidence type="ECO:0000313" key="1">
    <source>
        <dbReference type="EMBL" id="NYH85024.1"/>
    </source>
</evidence>
<dbReference type="EMBL" id="JACBZA010000001">
    <property type="protein sequence ID" value="NYH85024.1"/>
    <property type="molecule type" value="Genomic_DNA"/>
</dbReference>
<evidence type="ECO:0000313" key="4">
    <source>
        <dbReference type="Proteomes" id="UP000533017"/>
    </source>
</evidence>
<name>A0A1I2L829_9ACTN</name>
<accession>A0A1I2L829</accession>
<gene>
    <name evidence="1" type="ORF">FHR37_003875</name>
    <name evidence="2" type="ORF">SAMN05421678_1026</name>
</gene>